<keyword evidence="2" id="KW-1185">Reference proteome</keyword>
<name>A0A4Y2E3Z5_ARAVE</name>
<dbReference type="AlphaFoldDB" id="A0A4Y2E3Z5"/>
<evidence type="ECO:0000313" key="2">
    <source>
        <dbReference type="Proteomes" id="UP000499080"/>
    </source>
</evidence>
<comment type="caution">
    <text evidence="1">The sequence shown here is derived from an EMBL/GenBank/DDBJ whole genome shotgun (WGS) entry which is preliminary data.</text>
</comment>
<protein>
    <submittedName>
        <fullName evidence="1">Uncharacterized protein</fullName>
    </submittedName>
</protein>
<gene>
    <name evidence="1" type="ORF">AVEN_157483_1</name>
</gene>
<dbReference type="EMBL" id="BGPR01091255">
    <property type="protein sequence ID" value="GBM22555.1"/>
    <property type="molecule type" value="Genomic_DNA"/>
</dbReference>
<dbReference type="Proteomes" id="UP000499080">
    <property type="component" value="Unassembled WGS sequence"/>
</dbReference>
<accession>A0A4Y2E3Z5</accession>
<organism evidence="1 2">
    <name type="scientific">Araneus ventricosus</name>
    <name type="common">Orbweaver spider</name>
    <name type="synonym">Epeira ventricosa</name>
    <dbReference type="NCBI Taxonomy" id="182803"/>
    <lineage>
        <taxon>Eukaryota</taxon>
        <taxon>Metazoa</taxon>
        <taxon>Ecdysozoa</taxon>
        <taxon>Arthropoda</taxon>
        <taxon>Chelicerata</taxon>
        <taxon>Arachnida</taxon>
        <taxon>Araneae</taxon>
        <taxon>Araneomorphae</taxon>
        <taxon>Entelegynae</taxon>
        <taxon>Araneoidea</taxon>
        <taxon>Araneidae</taxon>
        <taxon>Araneus</taxon>
    </lineage>
</organism>
<proteinExistence type="predicted"/>
<evidence type="ECO:0000313" key="1">
    <source>
        <dbReference type="EMBL" id="GBM22555.1"/>
    </source>
</evidence>
<reference evidence="1 2" key="1">
    <citation type="journal article" date="2019" name="Sci. Rep.">
        <title>Orb-weaving spider Araneus ventricosus genome elucidates the spidroin gene catalogue.</title>
        <authorList>
            <person name="Kono N."/>
            <person name="Nakamura H."/>
            <person name="Ohtoshi R."/>
            <person name="Moran D.A.P."/>
            <person name="Shinohara A."/>
            <person name="Yoshida Y."/>
            <person name="Fujiwara M."/>
            <person name="Mori M."/>
            <person name="Tomita M."/>
            <person name="Arakawa K."/>
        </authorList>
    </citation>
    <scope>NUCLEOTIDE SEQUENCE [LARGE SCALE GENOMIC DNA]</scope>
</reference>
<sequence>MKDSPPRQHSQALRLLHYNPHYVRLMQQPRFTGVRPALGDGPKESHHHYCAIGLARASLLIQQPLFREFAVPPMVMIKEK</sequence>